<proteinExistence type="inferred from homology"/>
<dbReference type="NCBIfam" id="TIGR00125">
    <property type="entry name" value="cyt_tran_rel"/>
    <property type="match status" value="1"/>
</dbReference>
<accession>A0A0P1MVW5</accession>
<comment type="function">
    <text evidence="8">Catalyzes the condensation of pantoate with beta-alanine in an ATP-dependent reaction via a pantoyl-adenylate intermediate.</text>
</comment>
<dbReference type="Gene3D" id="3.40.50.620">
    <property type="entry name" value="HUPs"/>
    <property type="match status" value="1"/>
</dbReference>
<dbReference type="Gene3D" id="3.30.1300.10">
    <property type="entry name" value="Pantoate-beta-alanine ligase, C-terminal domain"/>
    <property type="match status" value="1"/>
</dbReference>
<dbReference type="PANTHER" id="PTHR21299:SF1">
    <property type="entry name" value="PANTOATE--BETA-ALANINE LIGASE"/>
    <property type="match status" value="1"/>
</dbReference>
<keyword evidence="4 8" id="KW-0566">Pantothenate biosynthesis</keyword>
<evidence type="ECO:0000256" key="4">
    <source>
        <dbReference type="ARBA" id="ARBA00022655"/>
    </source>
</evidence>
<evidence type="ECO:0000256" key="6">
    <source>
        <dbReference type="ARBA" id="ARBA00022840"/>
    </source>
</evidence>
<dbReference type="GO" id="GO:0004592">
    <property type="term" value="F:pantoate-beta-alanine ligase activity"/>
    <property type="evidence" value="ECO:0007669"/>
    <property type="project" value="UniProtKB-UniRule"/>
</dbReference>
<dbReference type="CDD" id="cd00560">
    <property type="entry name" value="PanC"/>
    <property type="match status" value="1"/>
</dbReference>
<dbReference type="InterPro" id="IPR004821">
    <property type="entry name" value="Cyt_trans-like"/>
</dbReference>
<feature type="binding site" evidence="8">
    <location>
        <begin position="157"/>
        <end position="160"/>
    </location>
    <ligand>
        <name>ATP</name>
        <dbReference type="ChEBI" id="CHEBI:30616"/>
    </ligand>
</feature>
<feature type="binding site" evidence="8">
    <location>
        <position position="71"/>
    </location>
    <ligand>
        <name>(R)-pantoate</name>
        <dbReference type="ChEBI" id="CHEBI:15980"/>
    </ligand>
</feature>
<keyword evidence="6 8" id="KW-0067">ATP-binding</keyword>
<dbReference type="Proteomes" id="UP000199197">
    <property type="component" value="Unassembled WGS sequence"/>
</dbReference>
<evidence type="ECO:0000256" key="8">
    <source>
        <dbReference type="HAMAP-Rule" id="MF_00158"/>
    </source>
</evidence>
<dbReference type="Pfam" id="PF02569">
    <property type="entry name" value="Pantoate_ligase"/>
    <property type="match status" value="1"/>
</dbReference>
<dbReference type="FunFam" id="3.30.1300.10:FF:000001">
    <property type="entry name" value="Pantothenate synthetase"/>
    <property type="match status" value="1"/>
</dbReference>
<dbReference type="InterPro" id="IPR003721">
    <property type="entry name" value="Pantoate_ligase"/>
</dbReference>
<comment type="subcellular location">
    <subcellularLocation>
        <location evidence="8">Cytoplasm</location>
    </subcellularLocation>
</comment>
<evidence type="ECO:0000256" key="1">
    <source>
        <dbReference type="ARBA" id="ARBA00004990"/>
    </source>
</evidence>
<evidence type="ECO:0000256" key="5">
    <source>
        <dbReference type="ARBA" id="ARBA00022741"/>
    </source>
</evidence>
<dbReference type="InterPro" id="IPR042176">
    <property type="entry name" value="Pantoate_ligase_C"/>
</dbReference>
<name>A0A0P1MVW5_9BACT</name>
<reference evidence="10" key="1">
    <citation type="submission" date="2015-11" db="EMBL/GenBank/DDBJ databases">
        <authorList>
            <person name="Varghese N."/>
        </authorList>
    </citation>
    <scope>NUCLEOTIDE SEQUENCE [LARGE SCALE GENOMIC DNA]</scope>
    <source>
        <strain evidence="10">JGI-23</strain>
    </source>
</reference>
<keyword evidence="8" id="KW-0963">Cytoplasm</keyword>
<dbReference type="NCBIfam" id="TIGR00018">
    <property type="entry name" value="panC"/>
    <property type="match status" value="1"/>
</dbReference>
<sequence length="293" mass="33294">MLFQTQIDLKMRVITKVKEMQKVADELRKEGKIIGVVPTMGYLHEGHLSLIRIAKEKSDVVITTIFVNPLQFAPNEDYDKYPRDLERDVKLAQSAGCDIIFHPSVEEMYPENFLTYVEVEKLTKVLEGEFRPTHFRGVTTVVAKLFNITKPHIAVFGQKDAQQALIIKQMVRDLNFDIEIIVAPIVRESDGLAMSSRNVYLSESERKDATVLYQSLKLAEKLIEESERNSGVIISKMEELIKSKPTAKIDYIAIVDPNTLEKVENLSEGKEYLIALAVRIGSTRLIDNTLVKI</sequence>
<comment type="pathway">
    <text evidence="1 8">Cofactor biosynthesis; (R)-pantothenate biosynthesis; (R)-pantothenate from (R)-pantoate and beta-alanine: step 1/1.</text>
</comment>
<evidence type="ECO:0000313" key="9">
    <source>
        <dbReference type="EMBL" id="CUT00272.1"/>
    </source>
</evidence>
<feature type="binding site" evidence="8">
    <location>
        <position position="186"/>
    </location>
    <ligand>
        <name>ATP</name>
        <dbReference type="ChEBI" id="CHEBI:30616"/>
    </ligand>
</feature>
<organism evidence="9 10">
    <name type="scientific">Candidatus Chryseopegocella kryptomonas</name>
    <dbReference type="NCBI Taxonomy" id="1633643"/>
    <lineage>
        <taxon>Bacteria</taxon>
        <taxon>Pseudomonadati</taxon>
        <taxon>Candidatus Kryptoniota</taxon>
        <taxon>Candidatus Chryseopegocella</taxon>
    </lineage>
</organism>
<dbReference type="GO" id="GO:0015940">
    <property type="term" value="P:pantothenate biosynthetic process"/>
    <property type="evidence" value="ECO:0007669"/>
    <property type="project" value="UniProtKB-UniRule"/>
</dbReference>
<dbReference type="GO" id="GO:0005829">
    <property type="term" value="C:cytosol"/>
    <property type="evidence" value="ECO:0007669"/>
    <property type="project" value="TreeGrafter"/>
</dbReference>
<dbReference type="UniPathway" id="UPA00028">
    <property type="reaction ID" value="UER00005"/>
</dbReference>
<dbReference type="EMBL" id="CZVW01000007">
    <property type="protein sequence ID" value="CUT00272.1"/>
    <property type="molecule type" value="Genomic_DNA"/>
</dbReference>
<evidence type="ECO:0000256" key="7">
    <source>
        <dbReference type="ARBA" id="ARBA00048258"/>
    </source>
</evidence>
<keyword evidence="5 8" id="KW-0547">Nucleotide-binding</keyword>
<dbReference type="HAMAP" id="MF_00158">
    <property type="entry name" value="PanC"/>
    <property type="match status" value="1"/>
</dbReference>
<evidence type="ECO:0000313" key="10">
    <source>
        <dbReference type="Proteomes" id="UP000199197"/>
    </source>
</evidence>
<evidence type="ECO:0000256" key="2">
    <source>
        <dbReference type="ARBA" id="ARBA00009256"/>
    </source>
</evidence>
<feature type="binding site" evidence="8">
    <location>
        <position position="163"/>
    </location>
    <ligand>
        <name>(R)-pantoate</name>
        <dbReference type="ChEBI" id="CHEBI:15980"/>
    </ligand>
</feature>
<feature type="binding site" evidence="8">
    <location>
        <position position="71"/>
    </location>
    <ligand>
        <name>beta-alanine</name>
        <dbReference type="ChEBI" id="CHEBI:57966"/>
    </ligand>
</feature>
<feature type="binding site" evidence="8">
    <location>
        <begin position="40"/>
        <end position="47"/>
    </location>
    <ligand>
        <name>ATP</name>
        <dbReference type="ChEBI" id="CHEBI:30616"/>
    </ligand>
</feature>
<keyword evidence="10" id="KW-1185">Reference proteome</keyword>
<keyword evidence="3 8" id="KW-0436">Ligase</keyword>
<comment type="similarity">
    <text evidence="2 8">Belongs to the pantothenate synthetase family.</text>
</comment>
<dbReference type="EC" id="6.3.2.1" evidence="8"/>
<comment type="miscellaneous">
    <text evidence="8">The reaction proceeds by a bi uni uni bi ping pong mechanism.</text>
</comment>
<dbReference type="InterPro" id="IPR014729">
    <property type="entry name" value="Rossmann-like_a/b/a_fold"/>
</dbReference>
<dbReference type="AlphaFoldDB" id="A0A0P1MVW5"/>
<dbReference type="SUPFAM" id="SSF52374">
    <property type="entry name" value="Nucleotidylyl transferase"/>
    <property type="match status" value="1"/>
</dbReference>
<feature type="active site" description="Proton donor" evidence="8">
    <location>
        <position position="47"/>
    </location>
</feature>
<feature type="binding site" evidence="8">
    <location>
        <begin position="194"/>
        <end position="197"/>
    </location>
    <ligand>
        <name>ATP</name>
        <dbReference type="ChEBI" id="CHEBI:30616"/>
    </ligand>
</feature>
<comment type="subunit">
    <text evidence="8">Homodimer.</text>
</comment>
<gene>
    <name evidence="8" type="primary">panC</name>
    <name evidence="9" type="ORF">JGI23_00824</name>
</gene>
<protein>
    <recommendedName>
        <fullName evidence="8">Pantothenate synthetase</fullName>
        <shortName evidence="8">PS</shortName>
        <ecNumber evidence="8">6.3.2.1</ecNumber>
    </recommendedName>
    <alternativeName>
        <fullName evidence="8">Pantoate--beta-alanine ligase</fullName>
    </alternativeName>
    <alternativeName>
        <fullName evidence="8">Pantoate-activating enzyme</fullName>
    </alternativeName>
</protein>
<dbReference type="PANTHER" id="PTHR21299">
    <property type="entry name" value="CYTIDYLATE KINASE/PANTOATE-BETA-ALANINE LIGASE"/>
    <property type="match status" value="1"/>
</dbReference>
<comment type="catalytic activity">
    <reaction evidence="7 8">
        <text>(R)-pantoate + beta-alanine + ATP = (R)-pantothenate + AMP + diphosphate + H(+)</text>
        <dbReference type="Rhea" id="RHEA:10912"/>
        <dbReference type="ChEBI" id="CHEBI:15378"/>
        <dbReference type="ChEBI" id="CHEBI:15980"/>
        <dbReference type="ChEBI" id="CHEBI:29032"/>
        <dbReference type="ChEBI" id="CHEBI:30616"/>
        <dbReference type="ChEBI" id="CHEBI:33019"/>
        <dbReference type="ChEBI" id="CHEBI:57966"/>
        <dbReference type="ChEBI" id="CHEBI:456215"/>
        <dbReference type="EC" id="6.3.2.1"/>
    </reaction>
</comment>
<dbReference type="FunFam" id="3.40.50.620:FF:000013">
    <property type="entry name" value="Pantothenate synthetase"/>
    <property type="match status" value="1"/>
</dbReference>
<dbReference type="GO" id="GO:0005524">
    <property type="term" value="F:ATP binding"/>
    <property type="evidence" value="ECO:0007669"/>
    <property type="project" value="UniProtKB-KW"/>
</dbReference>
<evidence type="ECO:0000256" key="3">
    <source>
        <dbReference type="ARBA" id="ARBA00022598"/>
    </source>
</evidence>